<dbReference type="AlphaFoldDB" id="A0A1A7ZUG5"/>
<dbReference type="OMA" id="QTEMSTW"/>
<name>A0A1A7ZUG5_NOTFU</name>
<feature type="repeat" description="ANK" evidence="1">
    <location>
        <begin position="37"/>
        <end position="69"/>
    </location>
</feature>
<evidence type="ECO:0000313" key="3">
    <source>
        <dbReference type="EMBL" id="KAF7205300.1"/>
    </source>
</evidence>
<evidence type="ECO:0000313" key="4">
    <source>
        <dbReference type="EMBL" id="KAF7205301.1"/>
    </source>
</evidence>
<sequence>MRKPKSQKCQKQQKSAAGCSASSKVTSKKISFKRNEKGETLLHKACKQKDLEQVKRLLQAGISVNMEDYAGWTALHEACTEGADAVVEELLKAGAMVNTRSCDGVTPLHDAVFSGHCQVVKLLLQSGANPYDRTLSGKSAFEMADEENIRELLMTFQASSVTQVTTWNEGGSGHSGAGPEVQHQSFLQSGESGDGGGATETIDIPLRTDDVTTNISFRVQSHLVAVTEVLEEVRSKQEEMLTWPLSDLLDLGRYQATLIQTHSALTGVLARQRSEKDELTRKYRTVPHHFHQLVLKNRVLDLLSCHRNLLEILQKQKQLEEAYFSAKARVSTEPSLDQGGNNLTGEEMDQNFSQDSTPDFLLTPSCYLIKEQTSRPVTQAGASQHLKRVCSCQRDPNMRGKNVLLQRSVEDQHQCLHQLIQGGAVAPGSTLELVLKGKQHTARLTADGTLMSKGRLHRAPERWLESILGKNIPVSSSYALDKVTFRDKPLSFYFKNMVAKESCSQVNAERDSSPSWLVPDEGHMIHLLKQIQLVELVSDDEFGPSTLVDRYWDQLLKQSPTEFEDWDTDFFI</sequence>
<dbReference type="InterPro" id="IPR042334">
    <property type="entry name" value="ANKRD31"/>
</dbReference>
<keyword evidence="1" id="KW-0040">ANK repeat</keyword>
<reference evidence="5" key="2">
    <citation type="submission" date="2016-06" db="EMBL/GenBank/DDBJ databases">
        <title>The genome of a short-lived fish provides insights into sex chromosome evolution and the genetic control of aging.</title>
        <authorList>
            <person name="Reichwald K."/>
            <person name="Felder M."/>
            <person name="Petzold A."/>
            <person name="Koch P."/>
            <person name="Groth M."/>
            <person name="Platzer M."/>
        </authorList>
    </citation>
    <scope>NUCLEOTIDE SEQUENCE</scope>
    <source>
        <tissue evidence="5">Brain</tissue>
    </source>
</reference>
<feature type="repeat" description="ANK" evidence="1">
    <location>
        <begin position="103"/>
        <end position="129"/>
    </location>
</feature>
<reference evidence="3" key="3">
    <citation type="submission" date="2020-03" db="EMBL/GenBank/DDBJ databases">
        <title>Intra-Species Differences in Population Size shape Life History and Genome Evolution.</title>
        <authorList>
            <person name="Willemsen D."/>
            <person name="Cui R."/>
            <person name="Valenzano D.R."/>
        </authorList>
    </citation>
    <scope>NUCLEOTIDE SEQUENCE</scope>
    <source>
        <strain evidence="3">GRZ</strain>
        <tissue evidence="3">Whole</tissue>
    </source>
</reference>
<gene>
    <name evidence="5" type="primary">Nfu_g_1_017120</name>
    <name evidence="3" type="ORF">G4P62_010668</name>
</gene>
<evidence type="ECO:0000256" key="2">
    <source>
        <dbReference type="SAM" id="MobiDB-lite"/>
    </source>
</evidence>
<dbReference type="Pfam" id="PF12796">
    <property type="entry name" value="Ank_2"/>
    <property type="match status" value="1"/>
</dbReference>
<dbReference type="EMBL" id="JAAVVJ010000015">
    <property type="protein sequence ID" value="KAF7205300.1"/>
    <property type="molecule type" value="Genomic_DNA"/>
</dbReference>
<reference evidence="5" key="1">
    <citation type="submission" date="2016-05" db="EMBL/GenBank/DDBJ databases">
        <authorList>
            <person name="Lavstsen T."/>
            <person name="Jespersen J.S."/>
        </authorList>
    </citation>
    <scope>NUCLEOTIDE SEQUENCE</scope>
    <source>
        <tissue evidence="5">Brain</tissue>
    </source>
</reference>
<dbReference type="KEGG" id="nfu:107386050"/>
<dbReference type="EMBL" id="HADY01007456">
    <property type="protein sequence ID" value="SBP45941.1"/>
    <property type="molecule type" value="Transcribed_RNA"/>
</dbReference>
<accession>A0A1A7ZUG5</accession>
<feature type="repeat" description="ANK" evidence="1">
    <location>
        <begin position="70"/>
        <end position="102"/>
    </location>
</feature>
<dbReference type="Gene3D" id="1.25.40.20">
    <property type="entry name" value="Ankyrin repeat-containing domain"/>
    <property type="match status" value="1"/>
</dbReference>
<dbReference type="PROSITE" id="PS50297">
    <property type="entry name" value="ANK_REP_REGION"/>
    <property type="match status" value="3"/>
</dbReference>
<dbReference type="SUPFAM" id="SSF48403">
    <property type="entry name" value="Ankyrin repeat"/>
    <property type="match status" value="1"/>
</dbReference>
<dbReference type="PANTHER" id="PTHR24176:SF14">
    <property type="entry name" value="ANKYRIN REPEAT DOMAIN-CONTAINING PROTEIN 31"/>
    <property type="match status" value="1"/>
</dbReference>
<dbReference type="SMART" id="SM00248">
    <property type="entry name" value="ANK"/>
    <property type="match status" value="3"/>
</dbReference>
<dbReference type="InterPro" id="IPR002110">
    <property type="entry name" value="Ankyrin_rpt"/>
</dbReference>
<dbReference type="OrthoDB" id="366390at2759"/>
<evidence type="ECO:0000256" key="1">
    <source>
        <dbReference type="PROSITE-ProRule" id="PRU00023"/>
    </source>
</evidence>
<evidence type="ECO:0000313" key="5">
    <source>
        <dbReference type="EMBL" id="SBP45941.1"/>
    </source>
</evidence>
<dbReference type="PANTHER" id="PTHR24176">
    <property type="entry name" value="ANKYRIN REPEAT DOMAIN-CONTAINING PROTEIN 31-RELATED"/>
    <property type="match status" value="1"/>
</dbReference>
<protein>
    <submittedName>
        <fullName evidence="3">Transcript variant X1</fullName>
    </submittedName>
    <submittedName>
        <fullName evidence="4">Transcript variant X2</fullName>
    </submittedName>
</protein>
<dbReference type="PROSITE" id="PS50088">
    <property type="entry name" value="ANK_REPEAT"/>
    <property type="match status" value="3"/>
</dbReference>
<dbReference type="Proteomes" id="UP000822369">
    <property type="component" value="Chromosome 15"/>
</dbReference>
<organism evidence="5">
    <name type="scientific">Nothobranchius furzeri</name>
    <name type="common">Turquoise killifish</name>
    <dbReference type="NCBI Taxonomy" id="105023"/>
    <lineage>
        <taxon>Eukaryota</taxon>
        <taxon>Metazoa</taxon>
        <taxon>Chordata</taxon>
        <taxon>Craniata</taxon>
        <taxon>Vertebrata</taxon>
        <taxon>Euteleostomi</taxon>
        <taxon>Actinopterygii</taxon>
        <taxon>Neopterygii</taxon>
        <taxon>Teleostei</taxon>
        <taxon>Neoteleostei</taxon>
        <taxon>Acanthomorphata</taxon>
        <taxon>Ovalentaria</taxon>
        <taxon>Atherinomorphae</taxon>
        <taxon>Cyprinodontiformes</taxon>
        <taxon>Nothobranchiidae</taxon>
        <taxon>Nothobranchius</taxon>
    </lineage>
</organism>
<proteinExistence type="predicted"/>
<dbReference type="EMBL" id="JAAVVJ010000015">
    <property type="protein sequence ID" value="KAF7205301.1"/>
    <property type="molecule type" value="Genomic_DNA"/>
</dbReference>
<feature type="region of interest" description="Disordered" evidence="2">
    <location>
        <begin position="1"/>
        <end position="27"/>
    </location>
</feature>
<dbReference type="InterPro" id="IPR036770">
    <property type="entry name" value="Ankyrin_rpt-contain_sf"/>
</dbReference>